<comment type="caution">
    <text evidence="1">The sequence shown here is derived from an EMBL/GenBank/DDBJ whole genome shotgun (WGS) entry which is preliminary data.</text>
</comment>
<sequence>MDTRRTSPDIDTLTIEYRRECRENGIRKTDREWMHPVLTQWARTLETGHPLDDHTSTLTVMLMAHSLPFRDAIILSSLKRFTPTQLLDIATRQHRKQTVALITKTLEEAFESADYRLDTPRVERASSQLSRFAADYAGEQWSAQPIASRAYLSWIQGHTQAASAGALAALSVDPECALASIVFFAVEGNIRPMYL</sequence>
<dbReference type="RefSeq" id="WP_072724055.1">
    <property type="nucleotide sequence ID" value="NZ_BDIS01000004.1"/>
</dbReference>
<dbReference type="STRING" id="1603886.GCA_001895165_00421"/>
<protein>
    <submittedName>
        <fullName evidence="1">Uncharacterized protein</fullName>
    </submittedName>
</protein>
<dbReference type="OrthoDB" id="9868855at2"/>
<name>A0A261FTQ0_9BIFI</name>
<dbReference type="Proteomes" id="UP000216352">
    <property type="component" value="Unassembled WGS sequence"/>
</dbReference>
<accession>A0A261FTQ0</accession>
<proteinExistence type="predicted"/>
<reference evidence="1 2" key="1">
    <citation type="journal article" date="2017" name="BMC Genomics">
        <title>Comparative genomic and phylogenomic analyses of the Bifidobacteriaceae family.</title>
        <authorList>
            <person name="Lugli G.A."/>
            <person name="Milani C."/>
            <person name="Turroni F."/>
            <person name="Duranti S."/>
            <person name="Mancabelli L."/>
            <person name="Mangifesta M."/>
            <person name="Ferrario C."/>
            <person name="Modesto M."/>
            <person name="Mattarelli P."/>
            <person name="Jiri K."/>
            <person name="van Sinderen D."/>
            <person name="Ventura M."/>
        </authorList>
    </citation>
    <scope>NUCLEOTIDE SEQUENCE [LARGE SCALE GENOMIC DNA]</scope>
    <source>
        <strain evidence="1 2">DSM 28807</strain>
    </source>
</reference>
<evidence type="ECO:0000313" key="2">
    <source>
        <dbReference type="Proteomes" id="UP000216352"/>
    </source>
</evidence>
<keyword evidence="2" id="KW-1185">Reference proteome</keyword>
<dbReference type="EMBL" id="MWWX01000005">
    <property type="protein sequence ID" value="OZG62468.1"/>
    <property type="molecule type" value="Genomic_DNA"/>
</dbReference>
<evidence type="ECO:0000313" key="1">
    <source>
        <dbReference type="EMBL" id="OZG62468.1"/>
    </source>
</evidence>
<dbReference type="AlphaFoldDB" id="A0A261FTQ0"/>
<gene>
    <name evidence="1" type="ORF">BLEM_1014</name>
</gene>
<organism evidence="1 2">
    <name type="scientific">Bifidobacterium lemurum</name>
    <dbReference type="NCBI Taxonomy" id="1603886"/>
    <lineage>
        <taxon>Bacteria</taxon>
        <taxon>Bacillati</taxon>
        <taxon>Actinomycetota</taxon>
        <taxon>Actinomycetes</taxon>
        <taxon>Bifidobacteriales</taxon>
        <taxon>Bifidobacteriaceae</taxon>
        <taxon>Bifidobacterium</taxon>
    </lineage>
</organism>